<organism evidence="2 3">
    <name type="scientific">Dendrobium catenatum</name>
    <dbReference type="NCBI Taxonomy" id="906689"/>
    <lineage>
        <taxon>Eukaryota</taxon>
        <taxon>Viridiplantae</taxon>
        <taxon>Streptophyta</taxon>
        <taxon>Embryophyta</taxon>
        <taxon>Tracheophyta</taxon>
        <taxon>Spermatophyta</taxon>
        <taxon>Magnoliopsida</taxon>
        <taxon>Liliopsida</taxon>
        <taxon>Asparagales</taxon>
        <taxon>Orchidaceae</taxon>
        <taxon>Epidendroideae</taxon>
        <taxon>Malaxideae</taxon>
        <taxon>Dendrobiinae</taxon>
        <taxon>Dendrobium</taxon>
    </lineage>
</organism>
<reference evidence="2 3" key="1">
    <citation type="journal article" date="2016" name="Sci. Rep.">
        <title>The Dendrobium catenatum Lindl. genome sequence provides insights into polysaccharide synthase, floral development and adaptive evolution.</title>
        <authorList>
            <person name="Zhang G.Q."/>
            <person name="Xu Q."/>
            <person name="Bian C."/>
            <person name="Tsai W.C."/>
            <person name="Yeh C.M."/>
            <person name="Liu K.W."/>
            <person name="Yoshida K."/>
            <person name="Zhang L.S."/>
            <person name="Chang S.B."/>
            <person name="Chen F."/>
            <person name="Shi Y."/>
            <person name="Su Y.Y."/>
            <person name="Zhang Y.Q."/>
            <person name="Chen L.J."/>
            <person name="Yin Y."/>
            <person name="Lin M."/>
            <person name="Huang H."/>
            <person name="Deng H."/>
            <person name="Wang Z.W."/>
            <person name="Zhu S.L."/>
            <person name="Zhao X."/>
            <person name="Deng C."/>
            <person name="Niu S.C."/>
            <person name="Huang J."/>
            <person name="Wang M."/>
            <person name="Liu G.H."/>
            <person name="Yang H.J."/>
            <person name="Xiao X.J."/>
            <person name="Hsiao Y.Y."/>
            <person name="Wu W.L."/>
            <person name="Chen Y.Y."/>
            <person name="Mitsuda N."/>
            <person name="Ohme-Takagi M."/>
            <person name="Luo Y.B."/>
            <person name="Van de Peer Y."/>
            <person name="Liu Z.J."/>
        </authorList>
    </citation>
    <scope>NUCLEOTIDE SEQUENCE [LARGE SCALE GENOMIC DNA]</scope>
    <source>
        <tissue evidence="2">The whole plant</tissue>
    </source>
</reference>
<keyword evidence="1" id="KW-0472">Membrane</keyword>
<evidence type="ECO:0000313" key="2">
    <source>
        <dbReference type="EMBL" id="PKU67972.1"/>
    </source>
</evidence>
<feature type="transmembrane region" description="Helical" evidence="1">
    <location>
        <begin position="180"/>
        <end position="204"/>
    </location>
</feature>
<keyword evidence="1" id="KW-0812">Transmembrane</keyword>
<gene>
    <name evidence="2" type="ORF">MA16_Dca007007</name>
</gene>
<name>A0A2I0VX36_9ASPA</name>
<protein>
    <submittedName>
        <fullName evidence="2">Uncharacterized protein</fullName>
    </submittedName>
</protein>
<proteinExistence type="predicted"/>
<sequence>MSCWYLRPATVDEYQFDQRDDQSDTRDYQSDELTPKDLFHQQAQVQVLSPLPQYSSRRSGSLSMLKDEGSLPILGESERMKGSLPLLGECERMKDSLTTLGDCEWMKDSLPTLGDCERTEGFLPTLGECERMNGSLSTLGECERKKVSLPTLRECRRTMVLYHTGQCSVVLFKDATFSSVALMVVSFIYLELLLFWLPLFLGCVQMWNQPQKPKHHPGGRKTRRFSAVAKRAKIEFGIPPRRVGEREIEPWDVERKGGVYKSWRRSWWASRECELGFSHGFFDQITPELLQELRLVLWEALEEELFGAKRPSYSIALRKVKEISDSDGVIPYYYKSVFMDYDFDDSKQSYFTMPTDISGPQDQKAIETSSRLDRLGGKCSWHMTRSFSRAILDPHFLEADAQAAY</sequence>
<dbReference type="EMBL" id="KZ503159">
    <property type="protein sequence ID" value="PKU67972.1"/>
    <property type="molecule type" value="Genomic_DNA"/>
</dbReference>
<accession>A0A2I0VX36</accession>
<evidence type="ECO:0000313" key="3">
    <source>
        <dbReference type="Proteomes" id="UP000233837"/>
    </source>
</evidence>
<keyword evidence="1" id="KW-1133">Transmembrane helix</keyword>
<keyword evidence="3" id="KW-1185">Reference proteome</keyword>
<evidence type="ECO:0000256" key="1">
    <source>
        <dbReference type="SAM" id="Phobius"/>
    </source>
</evidence>
<dbReference type="AlphaFoldDB" id="A0A2I0VX36"/>
<dbReference type="Proteomes" id="UP000233837">
    <property type="component" value="Unassembled WGS sequence"/>
</dbReference>
<reference evidence="2 3" key="2">
    <citation type="journal article" date="2017" name="Nature">
        <title>The Apostasia genome and the evolution of orchids.</title>
        <authorList>
            <person name="Zhang G.Q."/>
            <person name="Liu K.W."/>
            <person name="Li Z."/>
            <person name="Lohaus R."/>
            <person name="Hsiao Y.Y."/>
            <person name="Niu S.C."/>
            <person name="Wang J.Y."/>
            <person name="Lin Y.C."/>
            <person name="Xu Q."/>
            <person name="Chen L.J."/>
            <person name="Yoshida K."/>
            <person name="Fujiwara S."/>
            <person name="Wang Z.W."/>
            <person name="Zhang Y.Q."/>
            <person name="Mitsuda N."/>
            <person name="Wang M."/>
            <person name="Liu G.H."/>
            <person name="Pecoraro L."/>
            <person name="Huang H.X."/>
            <person name="Xiao X.J."/>
            <person name="Lin M."/>
            <person name="Wu X.Y."/>
            <person name="Wu W.L."/>
            <person name="Chen Y.Y."/>
            <person name="Chang S.B."/>
            <person name="Sakamoto S."/>
            <person name="Ohme-Takagi M."/>
            <person name="Yagi M."/>
            <person name="Zeng S.J."/>
            <person name="Shen C.Y."/>
            <person name="Yeh C.M."/>
            <person name="Luo Y.B."/>
            <person name="Tsai W.C."/>
            <person name="Van de Peer Y."/>
            <person name="Liu Z.J."/>
        </authorList>
    </citation>
    <scope>NUCLEOTIDE SEQUENCE [LARGE SCALE GENOMIC DNA]</scope>
    <source>
        <tissue evidence="2">The whole plant</tissue>
    </source>
</reference>